<name>A0A7H8QM35_TALRU</name>
<dbReference type="Proteomes" id="UP000509510">
    <property type="component" value="Chromosome I"/>
</dbReference>
<dbReference type="GeneID" id="55989189"/>
<dbReference type="InterPro" id="IPR045518">
    <property type="entry name" value="2EXR"/>
</dbReference>
<protein>
    <recommendedName>
        <fullName evidence="1">2EXR domain-containing protein</fullName>
    </recommendedName>
</protein>
<dbReference type="PANTHER" id="PTHR35910:SF1">
    <property type="entry name" value="2EXR DOMAIN-CONTAINING PROTEIN"/>
    <property type="match status" value="1"/>
</dbReference>
<dbReference type="PANTHER" id="PTHR35910">
    <property type="entry name" value="2EXR DOMAIN-CONTAINING PROTEIN"/>
    <property type="match status" value="1"/>
</dbReference>
<sequence>MNGSQLRPQGSAFHLFPKLPAELRLEIWRFCLPQRICEKDQPFYEIVFNIIDYKIPSPCLLYQTTEVNGRPPVITRVCAESRAVALETGSFFEFFHNTDKMVKPRPPEAQWSSDTSINTAWFDHTRDSIHLNWHPTYEADFMTEGSPLKSLAWDASQAVGGGSIFMKYFQTVHAPKSDLIDFLKQLPTWMVVMRVVVIHTDASTGASTGLFGLLGDSRVQLVDVSDEARINTYMNLAEKREPYDLVTTRQDFRRYSAKSTQEKLRQVIVAKFRSEELLPRLRPVIMFRLCTEMCNRVGSTASLRGVQRARRERGRE</sequence>
<evidence type="ECO:0000259" key="1">
    <source>
        <dbReference type="Pfam" id="PF20150"/>
    </source>
</evidence>
<dbReference type="RefSeq" id="XP_035340770.1">
    <property type="nucleotide sequence ID" value="XM_035484877.1"/>
</dbReference>
<keyword evidence="3" id="KW-1185">Reference proteome</keyword>
<dbReference type="Pfam" id="PF20150">
    <property type="entry name" value="2EXR"/>
    <property type="match status" value="1"/>
</dbReference>
<dbReference type="OrthoDB" id="4220248at2759"/>
<dbReference type="KEGG" id="trg:TRUGW13939_01679"/>
<dbReference type="EMBL" id="CP055898">
    <property type="protein sequence ID" value="QKX54591.1"/>
    <property type="molecule type" value="Genomic_DNA"/>
</dbReference>
<proteinExistence type="predicted"/>
<reference evidence="3" key="1">
    <citation type="submission" date="2020-06" db="EMBL/GenBank/DDBJ databases">
        <title>A chromosome-scale genome assembly of Talaromyces rugulosus W13939.</title>
        <authorList>
            <person name="Wang B."/>
            <person name="Guo L."/>
            <person name="Ye K."/>
            <person name="Wang L."/>
        </authorList>
    </citation>
    <scope>NUCLEOTIDE SEQUENCE [LARGE SCALE GENOMIC DNA]</scope>
    <source>
        <strain evidence="3">W13939</strain>
    </source>
</reference>
<dbReference type="AlphaFoldDB" id="A0A7H8QM35"/>
<gene>
    <name evidence="2" type="ORF">TRUGW13939_01679</name>
</gene>
<evidence type="ECO:0000313" key="3">
    <source>
        <dbReference type="Proteomes" id="UP000509510"/>
    </source>
</evidence>
<organism evidence="2 3">
    <name type="scientific">Talaromyces rugulosus</name>
    <name type="common">Penicillium rugulosum</name>
    <dbReference type="NCBI Taxonomy" id="121627"/>
    <lineage>
        <taxon>Eukaryota</taxon>
        <taxon>Fungi</taxon>
        <taxon>Dikarya</taxon>
        <taxon>Ascomycota</taxon>
        <taxon>Pezizomycotina</taxon>
        <taxon>Eurotiomycetes</taxon>
        <taxon>Eurotiomycetidae</taxon>
        <taxon>Eurotiales</taxon>
        <taxon>Trichocomaceae</taxon>
        <taxon>Talaromyces</taxon>
        <taxon>Talaromyces sect. Islandici</taxon>
    </lineage>
</organism>
<feature type="domain" description="2EXR" evidence="1">
    <location>
        <begin position="13"/>
        <end position="129"/>
    </location>
</feature>
<evidence type="ECO:0000313" key="2">
    <source>
        <dbReference type="EMBL" id="QKX54591.1"/>
    </source>
</evidence>
<accession>A0A7H8QM35</accession>